<keyword evidence="6 9" id="KW-0863">Zinc-finger</keyword>
<comment type="caution">
    <text evidence="13">The sequence shown here is derived from an EMBL/GenBank/DDBJ whole genome shotgun (WGS) entry which is preliminary data.</text>
</comment>
<dbReference type="PANTHER" id="PTHR11224">
    <property type="entry name" value="MAKORIN-RELATED"/>
    <property type="match status" value="1"/>
</dbReference>
<evidence type="ECO:0000313" key="13">
    <source>
        <dbReference type="EMBL" id="CAF2252086.1"/>
    </source>
</evidence>
<dbReference type="Gene3D" id="4.10.1000.10">
    <property type="entry name" value="Zinc finger, CCCH-type"/>
    <property type="match status" value="1"/>
</dbReference>
<dbReference type="Pfam" id="PF18044">
    <property type="entry name" value="zf-CCCH_4"/>
    <property type="match status" value="2"/>
</dbReference>
<dbReference type="SMART" id="SM00356">
    <property type="entry name" value="ZnF_C3H1"/>
    <property type="match status" value="3"/>
</dbReference>
<feature type="domain" description="C3H1-type" evidence="12">
    <location>
        <begin position="1219"/>
        <end position="1248"/>
    </location>
</feature>
<feature type="domain" description="C3H1-type" evidence="12">
    <location>
        <begin position="941"/>
        <end position="968"/>
    </location>
</feature>
<dbReference type="InterPro" id="IPR017907">
    <property type="entry name" value="Znf_RING_CS"/>
</dbReference>
<dbReference type="InterPro" id="IPR041367">
    <property type="entry name" value="Znf-CCCH_4"/>
</dbReference>
<dbReference type="InterPro" id="IPR013083">
    <property type="entry name" value="Znf_RING/FYVE/PHD"/>
</dbReference>
<evidence type="ECO:0000256" key="7">
    <source>
        <dbReference type="ARBA" id="ARBA00022786"/>
    </source>
</evidence>
<dbReference type="GO" id="GO:0008270">
    <property type="term" value="F:zinc ion binding"/>
    <property type="evidence" value="ECO:0007669"/>
    <property type="project" value="UniProtKB-KW"/>
</dbReference>
<accession>A0A817AM25</accession>
<evidence type="ECO:0000256" key="2">
    <source>
        <dbReference type="ARBA" id="ARBA00012483"/>
    </source>
</evidence>
<dbReference type="Pfam" id="PF14608">
    <property type="entry name" value="zf-CCCH_2"/>
    <property type="match status" value="1"/>
</dbReference>
<evidence type="ECO:0000259" key="12">
    <source>
        <dbReference type="PROSITE" id="PS50103"/>
    </source>
</evidence>
<dbReference type="SUPFAM" id="SSF90229">
    <property type="entry name" value="CCCH zinc finger"/>
    <property type="match status" value="2"/>
</dbReference>
<dbReference type="PANTHER" id="PTHR11224:SF10">
    <property type="entry name" value="IP09428P-RELATED"/>
    <property type="match status" value="1"/>
</dbReference>
<keyword evidence="4 9" id="KW-0479">Metal-binding</keyword>
<dbReference type="SUPFAM" id="SSF57850">
    <property type="entry name" value="RING/U-box"/>
    <property type="match status" value="1"/>
</dbReference>
<evidence type="ECO:0000256" key="4">
    <source>
        <dbReference type="ARBA" id="ARBA00022723"/>
    </source>
</evidence>
<comment type="catalytic activity">
    <reaction evidence="1">
        <text>S-ubiquitinyl-[E2 ubiquitin-conjugating enzyme]-L-cysteine + [acceptor protein]-L-lysine = [E2 ubiquitin-conjugating enzyme]-L-cysteine + N(6)-ubiquitinyl-[acceptor protein]-L-lysine.</text>
        <dbReference type="EC" id="2.3.2.27"/>
    </reaction>
</comment>
<dbReference type="Gene3D" id="3.30.40.10">
    <property type="entry name" value="Zinc/RING finger domain, C3HC4 (zinc finger)"/>
    <property type="match status" value="1"/>
</dbReference>
<keyword evidence="10" id="KW-0175">Coiled coil</keyword>
<dbReference type="PROSITE" id="PS50089">
    <property type="entry name" value="ZF_RING_2"/>
    <property type="match status" value="1"/>
</dbReference>
<dbReference type="EC" id="2.3.2.27" evidence="2"/>
<feature type="coiled-coil region" evidence="10">
    <location>
        <begin position="365"/>
        <end position="392"/>
    </location>
</feature>
<dbReference type="InterPro" id="IPR036855">
    <property type="entry name" value="Znf_CCCH_sf"/>
</dbReference>
<name>A0A817AM25_9BILA</name>
<keyword evidence="5" id="KW-0677">Repeat</keyword>
<dbReference type="GO" id="GO:0000209">
    <property type="term" value="P:protein polyubiquitination"/>
    <property type="evidence" value="ECO:0007669"/>
    <property type="project" value="InterPro"/>
</dbReference>
<dbReference type="InterPro" id="IPR001841">
    <property type="entry name" value="Znf_RING"/>
</dbReference>
<evidence type="ECO:0000256" key="9">
    <source>
        <dbReference type="PROSITE-ProRule" id="PRU00723"/>
    </source>
</evidence>
<feature type="zinc finger region" description="C3H1-type" evidence="9">
    <location>
        <begin position="975"/>
        <end position="997"/>
    </location>
</feature>
<dbReference type="FunFam" id="3.30.40.10:FF:000117">
    <property type="entry name" value="Probable E3 ubiquitin-protein ligase makorin-1"/>
    <property type="match status" value="1"/>
</dbReference>
<dbReference type="GO" id="GO:0061630">
    <property type="term" value="F:ubiquitin protein ligase activity"/>
    <property type="evidence" value="ECO:0007669"/>
    <property type="project" value="UniProtKB-EC"/>
</dbReference>
<dbReference type="InterPro" id="IPR045072">
    <property type="entry name" value="MKRN-like"/>
</dbReference>
<dbReference type="InterPro" id="IPR000571">
    <property type="entry name" value="Znf_CCCH"/>
</dbReference>
<dbReference type="Gene3D" id="2.30.30.1190">
    <property type="match status" value="1"/>
</dbReference>
<evidence type="ECO:0000256" key="8">
    <source>
        <dbReference type="ARBA" id="ARBA00022833"/>
    </source>
</evidence>
<dbReference type="PROSITE" id="PS00518">
    <property type="entry name" value="ZF_RING_1"/>
    <property type="match status" value="1"/>
</dbReference>
<evidence type="ECO:0000256" key="5">
    <source>
        <dbReference type="ARBA" id="ARBA00022737"/>
    </source>
</evidence>
<feature type="zinc finger region" description="C3H1-type" evidence="9">
    <location>
        <begin position="941"/>
        <end position="968"/>
    </location>
</feature>
<dbReference type="PROSITE" id="PS50103">
    <property type="entry name" value="ZF_C3H1"/>
    <property type="match status" value="3"/>
</dbReference>
<dbReference type="Pfam" id="PF00097">
    <property type="entry name" value="zf-C3HC4"/>
    <property type="match status" value="1"/>
</dbReference>
<feature type="domain" description="C3H1-type" evidence="12">
    <location>
        <begin position="975"/>
        <end position="997"/>
    </location>
</feature>
<keyword evidence="7" id="KW-0833">Ubl conjugation pathway</keyword>
<gene>
    <name evidence="13" type="ORF">MBJ925_LOCUS37941</name>
</gene>
<dbReference type="Proteomes" id="UP000663824">
    <property type="component" value="Unassembled WGS sequence"/>
</dbReference>
<reference evidence="13" key="1">
    <citation type="submission" date="2021-02" db="EMBL/GenBank/DDBJ databases">
        <authorList>
            <person name="Nowell W R."/>
        </authorList>
    </citation>
    <scope>NUCLEOTIDE SEQUENCE</scope>
</reference>
<evidence type="ECO:0000256" key="1">
    <source>
        <dbReference type="ARBA" id="ARBA00000900"/>
    </source>
</evidence>
<dbReference type="InterPro" id="IPR018957">
    <property type="entry name" value="Znf_C3HC4_RING-type"/>
</dbReference>
<keyword evidence="8 9" id="KW-0862">Zinc</keyword>
<evidence type="ECO:0000256" key="10">
    <source>
        <dbReference type="SAM" id="Coils"/>
    </source>
</evidence>
<evidence type="ECO:0000313" key="14">
    <source>
        <dbReference type="Proteomes" id="UP000663824"/>
    </source>
</evidence>
<proteinExistence type="predicted"/>
<dbReference type="EMBL" id="CAJNRE010021157">
    <property type="protein sequence ID" value="CAF2252086.1"/>
    <property type="molecule type" value="Genomic_DNA"/>
</dbReference>
<evidence type="ECO:0000256" key="3">
    <source>
        <dbReference type="ARBA" id="ARBA00022679"/>
    </source>
</evidence>
<dbReference type="SMART" id="SM00184">
    <property type="entry name" value="RING"/>
    <property type="match status" value="1"/>
</dbReference>
<organism evidence="13 14">
    <name type="scientific">Rotaria magnacalcarata</name>
    <dbReference type="NCBI Taxonomy" id="392030"/>
    <lineage>
        <taxon>Eukaryota</taxon>
        <taxon>Metazoa</taxon>
        <taxon>Spiralia</taxon>
        <taxon>Gnathifera</taxon>
        <taxon>Rotifera</taxon>
        <taxon>Eurotatoria</taxon>
        <taxon>Bdelloidea</taxon>
        <taxon>Philodinida</taxon>
        <taxon>Philodinidae</taxon>
        <taxon>Rotaria</taxon>
    </lineage>
</organism>
<protein>
    <recommendedName>
        <fullName evidence="2">RING-type E3 ubiquitin transferase</fullName>
        <ecNumber evidence="2">2.3.2.27</ecNumber>
    </recommendedName>
</protein>
<evidence type="ECO:0000259" key="11">
    <source>
        <dbReference type="PROSITE" id="PS50089"/>
    </source>
</evidence>
<feature type="coiled-coil region" evidence="10">
    <location>
        <begin position="751"/>
        <end position="778"/>
    </location>
</feature>
<feature type="zinc finger region" description="C3H1-type" evidence="9">
    <location>
        <begin position="1219"/>
        <end position="1248"/>
    </location>
</feature>
<feature type="domain" description="RING-type" evidence="11">
    <location>
        <begin position="1138"/>
        <end position="1190"/>
    </location>
</feature>
<sequence>MNHSSYHDQPYSYGHVPFQLELGNGLLHSANCKNLNGQNSNVRDPKSVEITRNVDTGITYLSLPAPKFQLVKHQQIFDVKHQCEQDFFIRFRLMTDDELDEIFSNLNEHDANRYINSYQYLYQCVLKSILRNVDLNEEISQIKHEITYQNEILPILIQNHKLAKRERKILYNIVTKSWRNFDERIQNEINVQHQLEQLKNEHQDLTNMKIKQEHYQTFYSQLHDININAMHLKREIQQLIGCKGQLENEIHEIKTHCSHSLAQLNFLKSKVARTLTNELNNLQLQRDSLIKQTELMKYNLIEQTQEYDNTLNNYHTSLNSFRLVLIELEQQLKKQTDTELLLLKPSNQAIHDDVHKLILILENKVDEKKLLNIELQKTVDDYQENILKQKQSLVKRESDYKTMDHMEQELKHNIDIYRDACLQLKTQCQTIGHQLRLKLKEHSNDDILYQALIQHHDSLLTKKKVEQIRTNTLNEHTYPLIDENVQLKNHFEHLHHENTQINANTLLESRQKVSRLKQIHQTFVKHKLISEHTKYNHHKINEQLHMKTNRITGRMNNILNRIQQNRLDFNSNYEHIRILENKLSEEQQQYLQATYLLTEMKNHSDSYGTKQQLIKMQIQVASNNITHSQYRLKSFTEQLSICHNGLIEQQTSLNKLCEFHSTLEQKDEINLRKLSNVHNQYVSLQYQYEVSQKHLKKANEDTIKYLKVRSILGRMVVRRISLCQLLYKKLARFDEHIHQRENNIQIISKCIHSLKIHIRQKREQNRKLIEKKDKFQLEVVKVHIDKMLDHSHEKQRVLRRQIFQRHFCNRHSLDPLPREELAYLKNKLCIIKNRFIKIICRGIICNLVLVSIQQEFSNQLEYRTLKSNRENCINLSCLRSNLYQLMRQLKAKTAENNMLVDYRYYFQVIHTDAIQQLIQWKILDIKSSSMASSVDAINPNESPQKRCRYFLLNTCRYGDKCYYSHDQTNSQINNICRYYLRGKCIYGDRCRYDHAQQKPGPFPWSIEPPITTTTSSFQQNLLSNQSQSCIDLNTEEPRRYEQNSPDDSTSLEEVELHSPSFTLQSICPYAERDGYCEALETGRYCPYIHGNLCDLCEMPVLHPTNEKQQEQHRFECLRKHEANCEEAFAIQRSQDKKCGVCLETVWDRDGDKRFGILENCDHIFCLECIRTWRSSSNYEHKIVKACPECRIKSDFVTPTKYWPENDQAKKALIQVYKENLQKIHCKFFKRGDGLCPFGSKCFYLHVDKHGQHVQLDPPRRRQRFNIHGDLENYSDVLMLSIFSPFTIGRVFNELDLLFDDDDIESYGSYLTDDDDFRFAYEHD</sequence>
<keyword evidence="3" id="KW-0808">Transferase</keyword>
<evidence type="ECO:0000256" key="6">
    <source>
        <dbReference type="ARBA" id="ARBA00022771"/>
    </source>
</evidence>